<keyword evidence="3" id="KW-1185">Reference proteome</keyword>
<proteinExistence type="predicted"/>
<feature type="region of interest" description="Disordered" evidence="1">
    <location>
        <begin position="195"/>
        <end position="240"/>
    </location>
</feature>
<organism evidence="2 3">
    <name type="scientific">Stylosanthes scabra</name>
    <dbReference type="NCBI Taxonomy" id="79078"/>
    <lineage>
        <taxon>Eukaryota</taxon>
        <taxon>Viridiplantae</taxon>
        <taxon>Streptophyta</taxon>
        <taxon>Embryophyta</taxon>
        <taxon>Tracheophyta</taxon>
        <taxon>Spermatophyta</taxon>
        <taxon>Magnoliopsida</taxon>
        <taxon>eudicotyledons</taxon>
        <taxon>Gunneridae</taxon>
        <taxon>Pentapetalae</taxon>
        <taxon>rosids</taxon>
        <taxon>fabids</taxon>
        <taxon>Fabales</taxon>
        <taxon>Fabaceae</taxon>
        <taxon>Papilionoideae</taxon>
        <taxon>50 kb inversion clade</taxon>
        <taxon>dalbergioids sensu lato</taxon>
        <taxon>Dalbergieae</taxon>
        <taxon>Pterocarpus clade</taxon>
        <taxon>Stylosanthes</taxon>
    </lineage>
</organism>
<evidence type="ECO:0000256" key="1">
    <source>
        <dbReference type="SAM" id="MobiDB-lite"/>
    </source>
</evidence>
<name>A0ABU6QP17_9FABA</name>
<feature type="compositionally biased region" description="Acidic residues" evidence="1">
    <location>
        <begin position="213"/>
        <end position="240"/>
    </location>
</feature>
<protein>
    <submittedName>
        <fullName evidence="2">Uncharacterized protein</fullName>
    </submittedName>
</protein>
<feature type="compositionally biased region" description="Basic residues" evidence="1">
    <location>
        <begin position="7"/>
        <end position="22"/>
    </location>
</feature>
<sequence>MAPSANGHHHLPLTRERRRKQGRITSPCSREPLSLSLAVKSEPLSEKEDATASAALSTIVTVAQCPPPSPLACCHQIGVLATTAVLLRLEPPPTPVATAIFETVWVIDKQGGSSEFVADLKFRLYFMQSEASTFRRDSVEILLKPRGQLETDLPEVSEPFQVDTTNPARLVPETQPSDTLRNHLVDNDVILIQINSPMVDDEEPLEAGRDVDGGTEEEDFIDDEVSSSEPEEEPMLSDSD</sequence>
<evidence type="ECO:0000313" key="2">
    <source>
        <dbReference type="EMBL" id="MED6113390.1"/>
    </source>
</evidence>
<feature type="region of interest" description="Disordered" evidence="1">
    <location>
        <begin position="1"/>
        <end position="28"/>
    </location>
</feature>
<evidence type="ECO:0000313" key="3">
    <source>
        <dbReference type="Proteomes" id="UP001341840"/>
    </source>
</evidence>
<comment type="caution">
    <text evidence="2">The sequence shown here is derived from an EMBL/GenBank/DDBJ whole genome shotgun (WGS) entry which is preliminary data.</text>
</comment>
<accession>A0ABU6QP17</accession>
<reference evidence="2 3" key="1">
    <citation type="journal article" date="2023" name="Plants (Basel)">
        <title>Bridging the Gap: Combining Genomics and Transcriptomics Approaches to Understand Stylosanthes scabra, an Orphan Legume from the Brazilian Caatinga.</title>
        <authorList>
            <person name="Ferreira-Neto J.R.C."/>
            <person name="da Silva M.D."/>
            <person name="Binneck E."/>
            <person name="de Melo N.F."/>
            <person name="da Silva R.H."/>
            <person name="de Melo A.L.T.M."/>
            <person name="Pandolfi V."/>
            <person name="Bustamante F.O."/>
            <person name="Brasileiro-Vidal A.C."/>
            <person name="Benko-Iseppon A.M."/>
        </authorList>
    </citation>
    <scope>NUCLEOTIDE SEQUENCE [LARGE SCALE GENOMIC DNA]</scope>
    <source>
        <tissue evidence="2">Leaves</tissue>
    </source>
</reference>
<dbReference type="Proteomes" id="UP001341840">
    <property type="component" value="Unassembled WGS sequence"/>
</dbReference>
<dbReference type="EMBL" id="JASCZI010000790">
    <property type="protein sequence ID" value="MED6113390.1"/>
    <property type="molecule type" value="Genomic_DNA"/>
</dbReference>
<gene>
    <name evidence="2" type="ORF">PIB30_070326</name>
</gene>